<protein>
    <submittedName>
        <fullName evidence="2">Uncharacterized protein</fullName>
    </submittedName>
</protein>
<dbReference type="AlphaFoldDB" id="A0A8C3FGP2"/>
<dbReference type="Ensembl" id="ENSCPBT00000010450.1">
    <property type="protein sequence ID" value="ENSCPBP00000008714.1"/>
    <property type="gene ID" value="ENSCPBG00000006769.1"/>
</dbReference>
<evidence type="ECO:0000313" key="2">
    <source>
        <dbReference type="Ensembl" id="ENSCPBP00000008714.1"/>
    </source>
</evidence>
<keyword evidence="3" id="KW-1185">Reference proteome</keyword>
<name>A0A8C3FGP2_CHRPI</name>
<organism evidence="2 3">
    <name type="scientific">Chrysemys picta bellii</name>
    <name type="common">Western painted turtle</name>
    <name type="synonym">Emys bellii</name>
    <dbReference type="NCBI Taxonomy" id="8478"/>
    <lineage>
        <taxon>Eukaryota</taxon>
        <taxon>Metazoa</taxon>
        <taxon>Chordata</taxon>
        <taxon>Craniata</taxon>
        <taxon>Vertebrata</taxon>
        <taxon>Euteleostomi</taxon>
        <taxon>Archelosauria</taxon>
        <taxon>Testudinata</taxon>
        <taxon>Testudines</taxon>
        <taxon>Cryptodira</taxon>
        <taxon>Durocryptodira</taxon>
        <taxon>Testudinoidea</taxon>
        <taxon>Emydidae</taxon>
        <taxon>Chrysemys</taxon>
    </lineage>
</organism>
<dbReference type="OMA" id="CITYEIM"/>
<dbReference type="Proteomes" id="UP000694380">
    <property type="component" value="Unplaced"/>
</dbReference>
<reference evidence="2" key="2">
    <citation type="submission" date="2025-09" db="UniProtKB">
        <authorList>
            <consortium name="Ensembl"/>
        </authorList>
    </citation>
    <scope>IDENTIFICATION</scope>
</reference>
<proteinExistence type="predicted"/>
<feature type="compositionally biased region" description="Low complexity" evidence="1">
    <location>
        <begin position="262"/>
        <end position="271"/>
    </location>
</feature>
<feature type="region of interest" description="Disordered" evidence="1">
    <location>
        <begin position="1"/>
        <end position="35"/>
    </location>
</feature>
<sequence length="307" mass="34890">MPTSATHTKKGRGRLGPGFRKGTKQATVSPGAGADLVSPARADEELAAKILQRAWWSHINRRLFRLLTHTIRAAEHCITYEIMRRVSPLEAELIKDPSMQYKVRFRFAGHDKYISGKRTISPASEAAADACKLMGHRKYYDQMIWDELQYQNHKIIDEIDVATVKDYMQYISNLDETPAYCGGRDNCWRKLSLENFPRTMIMYDIMDYAQSGTLSNRLKEKLTFLLLRPQNEELRHDQLMTVSRVRPRPYPTLSPRRRPLAHSISPPSITHSPPPLLTCRDRVEGRGMGSGLGMQALGLQGLGLGQK</sequence>
<dbReference type="PANTHER" id="PTHR33504">
    <property type="entry name" value="NADH DEHYDROGENASE (UBIQUINONE) 1 BETA SUBCOMPLEX, 4"/>
    <property type="match status" value="1"/>
</dbReference>
<reference evidence="2" key="1">
    <citation type="submission" date="2025-08" db="UniProtKB">
        <authorList>
            <consortium name="Ensembl"/>
        </authorList>
    </citation>
    <scope>IDENTIFICATION</scope>
</reference>
<dbReference type="PANTHER" id="PTHR33504:SF1">
    <property type="entry name" value="FAMILY WITH SEQUENCE SIMILARITY 90, MEMBER A1B"/>
    <property type="match status" value="1"/>
</dbReference>
<evidence type="ECO:0000313" key="3">
    <source>
        <dbReference type="Proteomes" id="UP000694380"/>
    </source>
</evidence>
<feature type="region of interest" description="Disordered" evidence="1">
    <location>
        <begin position="247"/>
        <end position="276"/>
    </location>
</feature>
<accession>A0A8C3FGP2</accession>
<evidence type="ECO:0000256" key="1">
    <source>
        <dbReference type="SAM" id="MobiDB-lite"/>
    </source>
</evidence>
<dbReference type="GeneTree" id="ENSGT00940000167353"/>